<comment type="caution">
    <text evidence="13">The sequence shown here is derived from an EMBL/GenBank/DDBJ whole genome shotgun (WGS) entry which is preliminary data.</text>
</comment>
<dbReference type="CDD" id="cd07325">
    <property type="entry name" value="M48_Ste24p_like"/>
    <property type="match status" value="1"/>
</dbReference>
<evidence type="ECO:0000259" key="12">
    <source>
        <dbReference type="Pfam" id="PF01435"/>
    </source>
</evidence>
<evidence type="ECO:0000313" key="13">
    <source>
        <dbReference type="EMBL" id="GAA1701115.1"/>
    </source>
</evidence>
<keyword evidence="2 10" id="KW-0645">Protease</keyword>
<name>A0ABN2IAD8_9ACTN</name>
<dbReference type="Proteomes" id="UP001500618">
    <property type="component" value="Unassembled WGS sequence"/>
</dbReference>
<dbReference type="Gene3D" id="3.30.2010.10">
    <property type="entry name" value="Metalloproteases ('zincins'), catalytic domain"/>
    <property type="match status" value="1"/>
</dbReference>
<protein>
    <submittedName>
        <fullName evidence="13">M48 family metallopeptidase</fullName>
    </submittedName>
</protein>
<keyword evidence="8 10" id="KW-0482">Metalloprotease</keyword>
<keyword evidence="14" id="KW-1185">Reference proteome</keyword>
<feature type="compositionally biased region" description="Low complexity" evidence="11">
    <location>
        <begin position="340"/>
        <end position="350"/>
    </location>
</feature>
<evidence type="ECO:0000256" key="9">
    <source>
        <dbReference type="ARBA" id="ARBA00023136"/>
    </source>
</evidence>
<evidence type="ECO:0000256" key="2">
    <source>
        <dbReference type="ARBA" id="ARBA00022670"/>
    </source>
</evidence>
<evidence type="ECO:0000256" key="7">
    <source>
        <dbReference type="ARBA" id="ARBA00022989"/>
    </source>
</evidence>
<evidence type="ECO:0000256" key="8">
    <source>
        <dbReference type="ARBA" id="ARBA00023049"/>
    </source>
</evidence>
<keyword evidence="7" id="KW-1133">Transmembrane helix</keyword>
<dbReference type="InterPro" id="IPR050083">
    <property type="entry name" value="HtpX_protease"/>
</dbReference>
<evidence type="ECO:0000313" key="14">
    <source>
        <dbReference type="Proteomes" id="UP001500618"/>
    </source>
</evidence>
<feature type="domain" description="Peptidase M48" evidence="12">
    <location>
        <begin position="79"/>
        <end position="269"/>
    </location>
</feature>
<evidence type="ECO:0000256" key="5">
    <source>
        <dbReference type="ARBA" id="ARBA00022801"/>
    </source>
</evidence>
<organism evidence="13 14">
    <name type="scientific">Fodinicola feengrottensis</name>
    <dbReference type="NCBI Taxonomy" id="435914"/>
    <lineage>
        <taxon>Bacteria</taxon>
        <taxon>Bacillati</taxon>
        <taxon>Actinomycetota</taxon>
        <taxon>Actinomycetes</taxon>
        <taxon>Mycobacteriales</taxon>
        <taxon>Fodinicola</taxon>
    </lineage>
</organism>
<keyword evidence="3" id="KW-0812">Transmembrane</keyword>
<comment type="cofactor">
    <cofactor evidence="10">
        <name>Zn(2+)</name>
        <dbReference type="ChEBI" id="CHEBI:29105"/>
    </cofactor>
    <text evidence="10">Binds 1 zinc ion per subunit.</text>
</comment>
<dbReference type="PANTHER" id="PTHR43221:SF3">
    <property type="entry name" value="SLL1280 PROTEIN"/>
    <property type="match status" value="1"/>
</dbReference>
<dbReference type="RefSeq" id="WP_344313528.1">
    <property type="nucleotide sequence ID" value="NZ_BAAANY010000023.1"/>
</dbReference>
<sequence length="370" mass="39951">MSAGDAARAKSLSDRARFPGISPRAYEHPADRGALVALRSVPGFDKVLRAISGAVGERSVRLLALASHIRVSPRQYPVLDQLRNETATTLDITPVPEMFVVRDPVPQAMAIGLDTPIITITTGLLELCDEDGLRFVIGHEMGHVLSGHALYRTMLLWLIQLAQNFAWLPLGYWGLRAIIMGLQEWFRKSELSCDRAGLLCVQDAKAALRVHAVLAGSTDPDEMDVSGFLGQAEEYESGGDIRDSILKLLHLSGQTHPLAAMRAAELQKWAGSEAYERILAGDYPRRSDDASTPISEEVKAAAQSYKEAFTTSRDPLNKVVNDVGGIVVGAASRVRDWVRTPSSGSTPPSGGTNGSDRTDRDDSGGPDSPN</sequence>
<keyword evidence="6 10" id="KW-0862">Zinc</keyword>
<evidence type="ECO:0000256" key="11">
    <source>
        <dbReference type="SAM" id="MobiDB-lite"/>
    </source>
</evidence>
<evidence type="ECO:0000256" key="10">
    <source>
        <dbReference type="RuleBase" id="RU003983"/>
    </source>
</evidence>
<proteinExistence type="inferred from homology"/>
<evidence type="ECO:0000256" key="1">
    <source>
        <dbReference type="ARBA" id="ARBA00022475"/>
    </source>
</evidence>
<keyword evidence="1" id="KW-1003">Cell membrane</keyword>
<dbReference type="InterPro" id="IPR001915">
    <property type="entry name" value="Peptidase_M48"/>
</dbReference>
<dbReference type="Pfam" id="PF01435">
    <property type="entry name" value="Peptidase_M48"/>
    <property type="match status" value="1"/>
</dbReference>
<feature type="region of interest" description="Disordered" evidence="11">
    <location>
        <begin position="334"/>
        <end position="370"/>
    </location>
</feature>
<dbReference type="EMBL" id="BAAANY010000023">
    <property type="protein sequence ID" value="GAA1701115.1"/>
    <property type="molecule type" value="Genomic_DNA"/>
</dbReference>
<evidence type="ECO:0000256" key="4">
    <source>
        <dbReference type="ARBA" id="ARBA00022723"/>
    </source>
</evidence>
<gene>
    <name evidence="13" type="ORF">GCM10009765_58340</name>
</gene>
<keyword evidence="4" id="KW-0479">Metal-binding</keyword>
<accession>A0ABN2IAD8</accession>
<reference evidence="13 14" key="1">
    <citation type="journal article" date="2019" name="Int. J. Syst. Evol. Microbiol.">
        <title>The Global Catalogue of Microorganisms (GCM) 10K type strain sequencing project: providing services to taxonomists for standard genome sequencing and annotation.</title>
        <authorList>
            <consortium name="The Broad Institute Genomics Platform"/>
            <consortium name="The Broad Institute Genome Sequencing Center for Infectious Disease"/>
            <person name="Wu L."/>
            <person name="Ma J."/>
        </authorList>
    </citation>
    <scope>NUCLEOTIDE SEQUENCE [LARGE SCALE GENOMIC DNA]</scope>
    <source>
        <strain evidence="13 14">JCM 14718</strain>
    </source>
</reference>
<evidence type="ECO:0000256" key="6">
    <source>
        <dbReference type="ARBA" id="ARBA00022833"/>
    </source>
</evidence>
<keyword evidence="5 10" id="KW-0378">Hydrolase</keyword>
<comment type="similarity">
    <text evidence="10">Belongs to the peptidase M48 family.</text>
</comment>
<keyword evidence="9" id="KW-0472">Membrane</keyword>
<dbReference type="PANTHER" id="PTHR43221">
    <property type="entry name" value="PROTEASE HTPX"/>
    <property type="match status" value="1"/>
</dbReference>
<evidence type="ECO:0000256" key="3">
    <source>
        <dbReference type="ARBA" id="ARBA00022692"/>
    </source>
</evidence>